<keyword evidence="1" id="KW-0732">Signal</keyword>
<protein>
    <recommendedName>
        <fullName evidence="4">Small secreted domain</fullName>
    </recommendedName>
</protein>
<sequence length="68" mass="7147">MTHFRRITTIAAASAILSLGLIAPAQAQSRFGGDGDEDPVHIGGNEADHLRIHVHGHCPPIIGCLISL</sequence>
<evidence type="ECO:0000313" key="2">
    <source>
        <dbReference type="EMBL" id="WEB44570.1"/>
    </source>
</evidence>
<feature type="chain" id="PRO_5047509748" description="Small secreted domain" evidence="1">
    <location>
        <begin position="28"/>
        <end position="68"/>
    </location>
</feature>
<dbReference type="RefSeq" id="WP_039638786.1">
    <property type="nucleotide sequence ID" value="NZ_CP095749.1"/>
</dbReference>
<evidence type="ECO:0000313" key="3">
    <source>
        <dbReference type="Proteomes" id="UP001218629"/>
    </source>
</evidence>
<evidence type="ECO:0000256" key="1">
    <source>
        <dbReference type="SAM" id="SignalP"/>
    </source>
</evidence>
<dbReference type="EMBL" id="CP095749">
    <property type="protein sequence ID" value="WEB44570.1"/>
    <property type="molecule type" value="Genomic_DNA"/>
</dbReference>
<name>A0ABY8AHQ4_9ACTN</name>
<organism evidence="2 3">
    <name type="scientific">Streptomyces yunnanensis</name>
    <dbReference type="NCBI Taxonomy" id="156453"/>
    <lineage>
        <taxon>Bacteria</taxon>
        <taxon>Bacillati</taxon>
        <taxon>Actinomycetota</taxon>
        <taxon>Actinomycetes</taxon>
        <taxon>Kitasatosporales</taxon>
        <taxon>Streptomycetaceae</taxon>
        <taxon>Streptomyces</taxon>
    </lineage>
</organism>
<gene>
    <name evidence="2" type="ORF">MOV08_38345</name>
</gene>
<proteinExistence type="predicted"/>
<keyword evidence="3" id="KW-1185">Reference proteome</keyword>
<reference evidence="2 3" key="1">
    <citation type="submission" date="2022-03" db="EMBL/GenBank/DDBJ databases">
        <title>Streptomyces yunnanensis P86,complete genome.</title>
        <authorList>
            <person name="Chen S."/>
            <person name="Zhang Q."/>
        </authorList>
    </citation>
    <scope>NUCLEOTIDE SEQUENCE [LARGE SCALE GENOMIC DNA]</scope>
    <source>
        <strain evidence="2 3">P86</strain>
    </source>
</reference>
<evidence type="ECO:0008006" key="4">
    <source>
        <dbReference type="Google" id="ProtNLM"/>
    </source>
</evidence>
<feature type="signal peptide" evidence="1">
    <location>
        <begin position="1"/>
        <end position="27"/>
    </location>
</feature>
<accession>A0ABY8AHQ4</accession>
<dbReference type="Proteomes" id="UP001218629">
    <property type="component" value="Chromosome"/>
</dbReference>